<proteinExistence type="predicted"/>
<feature type="compositionally biased region" description="Basic and acidic residues" evidence="1">
    <location>
        <begin position="247"/>
        <end position="256"/>
    </location>
</feature>
<evidence type="ECO:0000313" key="3">
    <source>
        <dbReference type="Proteomes" id="UP000636938"/>
    </source>
</evidence>
<reference evidence="2 3" key="1">
    <citation type="submission" date="2020-08" db="EMBL/GenBank/DDBJ databases">
        <title>A Genomic Blueprint of the Chicken Gut Microbiome.</title>
        <authorList>
            <person name="Gilroy R."/>
            <person name="Ravi A."/>
            <person name="Getino M."/>
            <person name="Pursley I."/>
            <person name="Horton D.L."/>
            <person name="Alikhan N.-F."/>
            <person name="Baker D."/>
            <person name="Gharbi K."/>
            <person name="Hall N."/>
            <person name="Watson M."/>
            <person name="Adriaenssens E.M."/>
            <person name="Foster-Nyarko E."/>
            <person name="Jarju S."/>
            <person name="Secka A."/>
            <person name="Antonio M."/>
            <person name="Oren A."/>
            <person name="Chaudhuri R."/>
            <person name="La Ragione R.M."/>
            <person name="Hildebrand F."/>
            <person name="Pallen M.J."/>
        </authorList>
    </citation>
    <scope>NUCLEOTIDE SEQUENCE [LARGE SCALE GENOMIC DNA]</scope>
    <source>
        <strain evidence="2 3">Sa5BUN4</strain>
    </source>
</reference>
<dbReference type="RefSeq" id="WP_191768155.1">
    <property type="nucleotide sequence ID" value="NZ_JACSQS010000001.1"/>
</dbReference>
<gene>
    <name evidence="2" type="ORF">H9654_00525</name>
</gene>
<protein>
    <recommendedName>
        <fullName evidence="4">Phage recombination protein Bet</fullName>
    </recommendedName>
</protein>
<organism evidence="2 3">
    <name type="scientific">Stenotrophomonas lacuserhaii</name>
    <dbReference type="NCBI Taxonomy" id="2760084"/>
    <lineage>
        <taxon>Bacteria</taxon>
        <taxon>Pseudomonadati</taxon>
        <taxon>Pseudomonadota</taxon>
        <taxon>Gammaproteobacteria</taxon>
        <taxon>Lysobacterales</taxon>
        <taxon>Lysobacteraceae</taxon>
        <taxon>Stenotrophomonas</taxon>
    </lineage>
</organism>
<evidence type="ECO:0000313" key="2">
    <source>
        <dbReference type="EMBL" id="MBD7952677.1"/>
    </source>
</evidence>
<dbReference type="AlphaFoldDB" id="A0A8X8FTL9"/>
<feature type="region of interest" description="Disordered" evidence="1">
    <location>
        <begin position="247"/>
        <end position="281"/>
    </location>
</feature>
<dbReference type="GO" id="GO:0003677">
    <property type="term" value="F:DNA binding"/>
    <property type="evidence" value="ECO:0007669"/>
    <property type="project" value="InterPro"/>
</dbReference>
<evidence type="ECO:0000256" key="1">
    <source>
        <dbReference type="SAM" id="MobiDB-lite"/>
    </source>
</evidence>
<accession>A0A8X8FTL9</accession>
<dbReference type="Proteomes" id="UP000636938">
    <property type="component" value="Unassembled WGS sequence"/>
</dbReference>
<sequence>MNAVAQPQTTLAAQPRQQFDLSPQTFEQALQFCDYLANSDLVPKDFKGKPDNCFIAIQWGSELGLKPMQAIQNLAIINGRPSLWGDAVIALVRSSPLCEYVTESDDGHTAVCRVKRRGEPEEFRTFSIDDAKKAGLDTKAGPWTQYPKRMRQMRARAFALRDVFPDVLRGMPIAEEVMDIPTGDATQVSSQNRPAITGTAEKALPLYSDADFSANLTKWWDIIASGRKSAEELIATLQTKARFTAEQLKEIRNPPKDEDEGEPQSDVAAAAGGPTQTALER</sequence>
<dbReference type="EMBL" id="JACSQS010000001">
    <property type="protein sequence ID" value="MBD7952677.1"/>
    <property type="molecule type" value="Genomic_DNA"/>
</dbReference>
<evidence type="ECO:0008006" key="4">
    <source>
        <dbReference type="Google" id="ProtNLM"/>
    </source>
</evidence>
<keyword evidence="3" id="KW-1185">Reference proteome</keyword>
<name>A0A8X8FTL9_9GAMM</name>
<dbReference type="GO" id="GO:0006259">
    <property type="term" value="P:DNA metabolic process"/>
    <property type="evidence" value="ECO:0007669"/>
    <property type="project" value="InterPro"/>
</dbReference>
<comment type="caution">
    <text evidence="2">The sequence shown here is derived from an EMBL/GenBank/DDBJ whole genome shotgun (WGS) entry which is preliminary data.</text>
</comment>